<protein>
    <submittedName>
        <fullName evidence="2">DUF397 domain-containing protein</fullName>
    </submittedName>
</protein>
<reference evidence="3" key="1">
    <citation type="journal article" date="2019" name="Int. J. Syst. Evol. Microbiol.">
        <title>The Global Catalogue of Microorganisms (GCM) 10K type strain sequencing project: providing services to taxonomists for standard genome sequencing and annotation.</title>
        <authorList>
            <consortium name="The Broad Institute Genomics Platform"/>
            <consortium name="The Broad Institute Genome Sequencing Center for Infectious Disease"/>
            <person name="Wu L."/>
            <person name="Ma J."/>
        </authorList>
    </citation>
    <scope>NUCLEOTIDE SEQUENCE [LARGE SCALE GENOMIC DNA]</scope>
    <source>
        <strain evidence="3">XZYJ18</strain>
    </source>
</reference>
<organism evidence="2 3">
    <name type="scientific">Nocardiopsis mangrovi</name>
    <dbReference type="NCBI Taxonomy" id="1179818"/>
    <lineage>
        <taxon>Bacteria</taxon>
        <taxon>Bacillati</taxon>
        <taxon>Actinomycetota</taxon>
        <taxon>Actinomycetes</taxon>
        <taxon>Streptosporangiales</taxon>
        <taxon>Nocardiopsidaceae</taxon>
        <taxon>Nocardiopsis</taxon>
    </lineage>
</organism>
<keyword evidence="3" id="KW-1185">Reference proteome</keyword>
<dbReference type="Pfam" id="PF04149">
    <property type="entry name" value="DUF397"/>
    <property type="match status" value="1"/>
</dbReference>
<accession>A0ABV9DXP6</accession>
<proteinExistence type="predicted"/>
<dbReference type="RefSeq" id="WP_378574888.1">
    <property type="nucleotide sequence ID" value="NZ_JBHSFQ010000013.1"/>
</dbReference>
<dbReference type="InterPro" id="IPR007278">
    <property type="entry name" value="DUF397"/>
</dbReference>
<evidence type="ECO:0000313" key="3">
    <source>
        <dbReference type="Proteomes" id="UP001595923"/>
    </source>
</evidence>
<dbReference type="EMBL" id="JBHSFQ010000013">
    <property type="protein sequence ID" value="MFC4563109.1"/>
    <property type="molecule type" value="Genomic_DNA"/>
</dbReference>
<sequence>MSTKDWAKSSFSKGGADNCVECRSHDRAVRMRDTQHQDLGHLEFGAAEWGRFIRGVRADSL</sequence>
<gene>
    <name evidence="2" type="ORF">ACFO4E_14685</name>
</gene>
<evidence type="ECO:0000313" key="2">
    <source>
        <dbReference type="EMBL" id="MFC4563109.1"/>
    </source>
</evidence>
<dbReference type="Proteomes" id="UP001595923">
    <property type="component" value="Unassembled WGS sequence"/>
</dbReference>
<comment type="caution">
    <text evidence="2">The sequence shown here is derived from an EMBL/GenBank/DDBJ whole genome shotgun (WGS) entry which is preliminary data.</text>
</comment>
<evidence type="ECO:0000259" key="1">
    <source>
        <dbReference type="Pfam" id="PF04149"/>
    </source>
</evidence>
<name>A0ABV9DXP6_9ACTN</name>
<feature type="domain" description="DUF397" evidence="1">
    <location>
        <begin position="5"/>
        <end position="57"/>
    </location>
</feature>